<feature type="non-terminal residue" evidence="1">
    <location>
        <position position="153"/>
    </location>
</feature>
<dbReference type="EMBL" id="AMQN01004485">
    <property type="status" value="NOT_ANNOTATED_CDS"/>
    <property type="molecule type" value="Genomic_DNA"/>
</dbReference>
<organism evidence="1">
    <name type="scientific">Capitella teleta</name>
    <name type="common">Polychaete worm</name>
    <dbReference type="NCBI Taxonomy" id="283909"/>
    <lineage>
        <taxon>Eukaryota</taxon>
        <taxon>Metazoa</taxon>
        <taxon>Spiralia</taxon>
        <taxon>Lophotrochozoa</taxon>
        <taxon>Annelida</taxon>
        <taxon>Polychaeta</taxon>
        <taxon>Sedentaria</taxon>
        <taxon>Scolecida</taxon>
        <taxon>Capitellidae</taxon>
        <taxon>Capitella</taxon>
    </lineage>
</organism>
<dbReference type="FunCoup" id="R7VB29">
    <property type="interactions" value="188"/>
</dbReference>
<gene>
    <name evidence="1" type="ORF">CAPTEDRAFT_223916</name>
</gene>
<evidence type="ECO:0000313" key="2">
    <source>
        <dbReference type="EnsemblMetazoa" id="CapteP223916"/>
    </source>
</evidence>
<dbReference type="HOGENOM" id="CLU_1717760_0_0_1"/>
<reference evidence="1 3" key="2">
    <citation type="journal article" date="2013" name="Nature">
        <title>Insights into bilaterian evolution from three spiralian genomes.</title>
        <authorList>
            <person name="Simakov O."/>
            <person name="Marletaz F."/>
            <person name="Cho S.J."/>
            <person name="Edsinger-Gonzales E."/>
            <person name="Havlak P."/>
            <person name="Hellsten U."/>
            <person name="Kuo D.H."/>
            <person name="Larsson T."/>
            <person name="Lv J."/>
            <person name="Arendt D."/>
            <person name="Savage R."/>
            <person name="Osoegawa K."/>
            <person name="de Jong P."/>
            <person name="Grimwood J."/>
            <person name="Chapman J.A."/>
            <person name="Shapiro H."/>
            <person name="Aerts A."/>
            <person name="Otillar R.P."/>
            <person name="Terry A.Y."/>
            <person name="Boore J.L."/>
            <person name="Grigoriev I.V."/>
            <person name="Lindberg D.R."/>
            <person name="Seaver E.C."/>
            <person name="Weisblat D.A."/>
            <person name="Putnam N.H."/>
            <person name="Rokhsar D.S."/>
        </authorList>
    </citation>
    <scope>NUCLEOTIDE SEQUENCE</scope>
    <source>
        <strain evidence="1 3">I ESC-2004</strain>
    </source>
</reference>
<reference evidence="2" key="3">
    <citation type="submission" date="2015-06" db="UniProtKB">
        <authorList>
            <consortium name="EnsemblMetazoa"/>
        </authorList>
    </citation>
    <scope>IDENTIFICATION</scope>
</reference>
<sequence>MSGLFGSARQLCRSLLMSRPARPAVLPPVVSNQHRFTSSNSDDSSYNAYQEYETPSPFVPIKHGRKFGYTMKYYKGGPLPRDEKHKDMPYGYFPKFDAKKRDQWVKTKAQFGQNDYIATTTGATRTTGQGNERESNQGCLIYRNGNKKSFISP</sequence>
<accession>R7VB29</accession>
<dbReference type="EMBL" id="KB293638">
    <property type="protein sequence ID" value="ELU15727.1"/>
    <property type="molecule type" value="Genomic_DNA"/>
</dbReference>
<dbReference type="EnsemblMetazoa" id="CapteT223916">
    <property type="protein sequence ID" value="CapteP223916"/>
    <property type="gene ID" value="CapteG223916"/>
</dbReference>
<reference evidence="3" key="1">
    <citation type="submission" date="2012-12" db="EMBL/GenBank/DDBJ databases">
        <authorList>
            <person name="Hellsten U."/>
            <person name="Grimwood J."/>
            <person name="Chapman J.A."/>
            <person name="Shapiro H."/>
            <person name="Aerts A."/>
            <person name="Otillar R.P."/>
            <person name="Terry A.Y."/>
            <person name="Boore J.L."/>
            <person name="Simakov O."/>
            <person name="Marletaz F."/>
            <person name="Cho S.-J."/>
            <person name="Edsinger-Gonzales E."/>
            <person name="Havlak P."/>
            <person name="Kuo D.-H."/>
            <person name="Larsson T."/>
            <person name="Lv J."/>
            <person name="Arendt D."/>
            <person name="Savage R."/>
            <person name="Osoegawa K."/>
            <person name="de Jong P."/>
            <person name="Lindberg D.R."/>
            <person name="Seaver E.C."/>
            <person name="Weisblat D.A."/>
            <person name="Putnam N.H."/>
            <person name="Grigoriev I.V."/>
            <person name="Rokhsar D.S."/>
        </authorList>
    </citation>
    <scope>NUCLEOTIDE SEQUENCE</scope>
    <source>
        <strain evidence="3">I ESC-2004</strain>
    </source>
</reference>
<evidence type="ECO:0000313" key="3">
    <source>
        <dbReference type="Proteomes" id="UP000014760"/>
    </source>
</evidence>
<evidence type="ECO:0008006" key="4">
    <source>
        <dbReference type="Google" id="ProtNLM"/>
    </source>
</evidence>
<proteinExistence type="predicted"/>
<dbReference type="AlphaFoldDB" id="R7VB29"/>
<keyword evidence="3" id="KW-1185">Reference proteome</keyword>
<dbReference type="Proteomes" id="UP000014760">
    <property type="component" value="Unassembled WGS sequence"/>
</dbReference>
<name>R7VB29_CAPTE</name>
<protein>
    <recommendedName>
        <fullName evidence="4">39S ribosomal protein L51, mitochondrial</fullName>
    </recommendedName>
</protein>
<evidence type="ECO:0000313" key="1">
    <source>
        <dbReference type="EMBL" id="ELU15727.1"/>
    </source>
</evidence>